<protein>
    <submittedName>
        <fullName evidence="3">Glycosyltransferase family 9 protein</fullName>
    </submittedName>
</protein>
<dbReference type="InterPro" id="IPR051199">
    <property type="entry name" value="LPS_LOS_Heptosyltrfase"/>
</dbReference>
<proteinExistence type="predicted"/>
<organism evidence="3 4">
    <name type="scientific">Ramlibacter alkalitolerans</name>
    <dbReference type="NCBI Taxonomy" id="2039631"/>
    <lineage>
        <taxon>Bacteria</taxon>
        <taxon>Pseudomonadati</taxon>
        <taxon>Pseudomonadota</taxon>
        <taxon>Betaproteobacteria</taxon>
        <taxon>Burkholderiales</taxon>
        <taxon>Comamonadaceae</taxon>
        <taxon>Ramlibacter</taxon>
    </lineage>
</organism>
<sequence>MHSLLVIVTRQIGDVLLTTPLIHAARHRWPDAAIDVLGFEGTLEMLRGNPDVRELIATPPRLGFAGGLRLMRRLWRRYDLALVAEASDRAHLMGAVASRHRAGLVPPAGGSSGLKKRLLDHAVVVAGDLGEVHVVQEKLALLAPWQELAPPARLVAPPSQPLPAPLARQLAPGYVVVHTPSMWPYKQWPLEHFRTLLGLLAAAGRQVVLTGGPSAGDRAAIGAMQGAAPAPLLVDAGLLDFGQLAGLLRGAALYIGPDTSVSHLAAACEVPVLAIFGPTHPQRWAPWPALPREQVVHWQRRASVQSVGQVTLMQAELPCAPCGKAGCEDHRMSGTECLPAIRPERVAQEALRILAHSRHPRAGGDPEHARSA</sequence>
<dbReference type="PANTHER" id="PTHR30160">
    <property type="entry name" value="TETRAACYLDISACCHARIDE 4'-KINASE-RELATED"/>
    <property type="match status" value="1"/>
</dbReference>
<evidence type="ECO:0000313" key="3">
    <source>
        <dbReference type="EMBL" id="MBL0424836.1"/>
    </source>
</evidence>
<dbReference type="Proteomes" id="UP000622707">
    <property type="component" value="Unassembled WGS sequence"/>
</dbReference>
<name>A0ABS1JL26_9BURK</name>
<gene>
    <name evidence="3" type="ORF">JI746_06920</name>
</gene>
<keyword evidence="2" id="KW-0808">Transferase</keyword>
<accession>A0ABS1JL26</accession>
<dbReference type="PANTHER" id="PTHR30160:SF1">
    <property type="entry name" value="LIPOPOLYSACCHARIDE 1,2-N-ACETYLGLUCOSAMINETRANSFERASE-RELATED"/>
    <property type="match status" value="1"/>
</dbReference>
<keyword evidence="1" id="KW-0328">Glycosyltransferase</keyword>
<evidence type="ECO:0000256" key="1">
    <source>
        <dbReference type="ARBA" id="ARBA00022676"/>
    </source>
</evidence>
<reference evidence="3 4" key="1">
    <citation type="journal article" date="2017" name="Int. J. Syst. Evol. Microbiol.">
        <title>Ramlibacter alkalitolerans sp. nov., alkali-tolerant bacterium isolated from soil of ginseng.</title>
        <authorList>
            <person name="Lee D.H."/>
            <person name="Cha C.J."/>
        </authorList>
    </citation>
    <scope>NUCLEOTIDE SEQUENCE [LARGE SCALE GENOMIC DNA]</scope>
    <source>
        <strain evidence="3 4">KACC 19305</strain>
    </source>
</reference>
<dbReference type="RefSeq" id="WP_201688064.1">
    <property type="nucleotide sequence ID" value="NZ_JAEQND010000003.1"/>
</dbReference>
<dbReference type="EMBL" id="JAEQND010000003">
    <property type="protein sequence ID" value="MBL0424836.1"/>
    <property type="molecule type" value="Genomic_DNA"/>
</dbReference>
<dbReference type="CDD" id="cd03789">
    <property type="entry name" value="GT9_LPS_heptosyltransferase"/>
    <property type="match status" value="1"/>
</dbReference>
<dbReference type="InterPro" id="IPR002201">
    <property type="entry name" value="Glyco_trans_9"/>
</dbReference>
<comment type="caution">
    <text evidence="3">The sequence shown here is derived from an EMBL/GenBank/DDBJ whole genome shotgun (WGS) entry which is preliminary data.</text>
</comment>
<evidence type="ECO:0000256" key="2">
    <source>
        <dbReference type="ARBA" id="ARBA00022679"/>
    </source>
</evidence>
<dbReference type="Gene3D" id="3.40.50.2000">
    <property type="entry name" value="Glycogen Phosphorylase B"/>
    <property type="match status" value="2"/>
</dbReference>
<keyword evidence="4" id="KW-1185">Reference proteome</keyword>
<evidence type="ECO:0000313" key="4">
    <source>
        <dbReference type="Proteomes" id="UP000622707"/>
    </source>
</evidence>
<dbReference type="SUPFAM" id="SSF53756">
    <property type="entry name" value="UDP-Glycosyltransferase/glycogen phosphorylase"/>
    <property type="match status" value="1"/>
</dbReference>
<dbReference type="Pfam" id="PF01075">
    <property type="entry name" value="Glyco_transf_9"/>
    <property type="match status" value="1"/>
</dbReference>